<dbReference type="GO" id="GO:0005886">
    <property type="term" value="C:plasma membrane"/>
    <property type="evidence" value="ECO:0007669"/>
    <property type="project" value="TreeGrafter"/>
</dbReference>
<proteinExistence type="predicted"/>
<evidence type="ECO:0000313" key="3">
    <source>
        <dbReference type="EMBL" id="CBY11284.1"/>
    </source>
</evidence>
<dbReference type="Gene3D" id="1.20.1420.10">
    <property type="entry name" value="Talin, central domain"/>
    <property type="match status" value="1"/>
</dbReference>
<protein>
    <recommendedName>
        <fullName evidence="2">Talin 1-like rod-segment domain-containing protein</fullName>
    </recommendedName>
</protein>
<keyword evidence="4" id="KW-1185">Reference proteome</keyword>
<dbReference type="GO" id="GO:0030036">
    <property type="term" value="P:actin cytoskeleton organization"/>
    <property type="evidence" value="ECO:0007669"/>
    <property type="project" value="TreeGrafter"/>
</dbReference>
<dbReference type="EMBL" id="FN653080">
    <property type="protein sequence ID" value="CBY11284.1"/>
    <property type="molecule type" value="Genomic_DNA"/>
</dbReference>
<evidence type="ECO:0000256" key="1">
    <source>
        <dbReference type="SAM" id="Coils"/>
    </source>
</evidence>
<dbReference type="PANTHER" id="PTHR19981:SF1">
    <property type="entry name" value="RHEA, ISOFORM B"/>
    <property type="match status" value="1"/>
</dbReference>
<dbReference type="Proteomes" id="UP000001307">
    <property type="component" value="Unassembled WGS sequence"/>
</dbReference>
<feature type="coiled-coil region" evidence="1">
    <location>
        <begin position="551"/>
        <end position="578"/>
    </location>
</feature>
<evidence type="ECO:0000313" key="4">
    <source>
        <dbReference type="Proteomes" id="UP000001307"/>
    </source>
</evidence>
<name>E4XMY8_OIKDI</name>
<keyword evidence="1" id="KW-0175">Coiled coil</keyword>
<sequence>MFKSETTELDCASFLPAHQFFTNEKPPDEKSRRRRRIPARVQFLDQSFITSVKRKVILRFTDSIQKTTAQAKLVSQSMSIYIAVHERDFDMDESCLWKEGKKLGGQLSRIFPNLVKITRTLVETPNNAVAQQELINESGDFIKHCTKLLDNFAILNEQKESKQKRQNLIDKMHLDKLQTKKKRALREVEKEKERKASVEKHQTNAEFFYNLDKSIAEPASLLAAVLTDLVQDWNLSKCLCRPTKLDILLKTIKEINERFIYFEQVGKFEIVLDNKRDRIEDMTQLANFHFALSYLLVVVNSWLGSIHSGDEAACESPSVDMRLILEKMETTMVYIYQITLDTKFIRKCHELIRVFLRVCQFYEEKKWDEIPTQHQQITTLCDSIALSLPHFAYLDSALRELVLASKDTGPHEVNKTDLLSSLMKSHEHLADIFSVSNSDVIEYAALALRFAESMTKTSSLIPEKASSQWKVMTIEAGEIILSLRKLCESTLCINYQDRLLRQVKNFHDAQEELLSKLFDEEKVLRTSTIHRLVRLKGVSKYDCDVVSCKTYFEAASEIAKISKELEKLADELFTEENANKIVMKAFDLIETEHMLMWLIVTADSKNVFGKKCEIDYRPFKLKVNSIRLALRNIVKTQVSPHTLITEVFRLKKLSNELCSTCTRLSSWSNKHMREYLLTAGEDLSNLANDMAKDLKEWNGDAEKRSPLHRRAGQMMRLVSSIEDLTTGPEFAYEYSRFTGKLEIKIVVNCQSCNCSADRLLIHLGLSLGSKWESSLQSVINILDKLILVIDSPSSTSLELLSASLESSQEIIIFHAPGQTQCSKALVNFASITQKLQRAFVNIDCGKAILDRYPRGSLREHLQDASALLQDLESQQSALASSATSDPNQLGFNVLQLSSTVEKIVEKVFYACCKTRKKIRQQKFLNALSNYIAPLIQFVSCCKDSGGNIDAKQEHHGPFSKLLAVRCAKEKLCEVLEDNPEQQLFGLTYMLDRGFKKLDMLKSGSPDLAKDEKERYTFLQLVNKIFSVLSIICHTMSQIRTSAEKNLKSMAKVIINDWIEFIDLLGLVQELNSQIVTRSLPYVDDLSARLSEALRSSSDISNTDFGVDARLAMNVSLEESAIVIHQILQVFAIENIHEMPGTLACIQTGHTLVGIRGNLSELENLCLTYFNKPFGEKSKNKTVLAQLAQQLIQGKCIIDAASDKLSLIRIINLVR</sequence>
<dbReference type="PANTHER" id="PTHR19981">
    <property type="entry name" value="TALIN"/>
    <property type="match status" value="1"/>
</dbReference>
<organism evidence="3">
    <name type="scientific">Oikopleura dioica</name>
    <name type="common">Tunicate</name>
    <dbReference type="NCBI Taxonomy" id="34765"/>
    <lineage>
        <taxon>Eukaryota</taxon>
        <taxon>Metazoa</taxon>
        <taxon>Chordata</taxon>
        <taxon>Tunicata</taxon>
        <taxon>Appendicularia</taxon>
        <taxon>Copelata</taxon>
        <taxon>Oikopleuridae</taxon>
        <taxon>Oikopleura</taxon>
    </lineage>
</organism>
<evidence type="ECO:0000259" key="2">
    <source>
        <dbReference type="Pfam" id="PF21865"/>
    </source>
</evidence>
<dbReference type="OrthoDB" id="10331951at2759"/>
<dbReference type="InterPro" id="IPR054060">
    <property type="entry name" value="TLN1-like_RS"/>
</dbReference>
<dbReference type="GO" id="GO:0005925">
    <property type="term" value="C:focal adhesion"/>
    <property type="evidence" value="ECO:0007669"/>
    <property type="project" value="TreeGrafter"/>
</dbReference>
<reference evidence="3" key="1">
    <citation type="journal article" date="2010" name="Science">
        <title>Plasticity of animal genome architecture unmasked by rapid evolution of a pelagic tunicate.</title>
        <authorList>
            <person name="Denoeud F."/>
            <person name="Henriet S."/>
            <person name="Mungpakdee S."/>
            <person name="Aury J.M."/>
            <person name="Da Silva C."/>
            <person name="Brinkmann H."/>
            <person name="Mikhaleva J."/>
            <person name="Olsen L.C."/>
            <person name="Jubin C."/>
            <person name="Canestro C."/>
            <person name="Bouquet J.M."/>
            <person name="Danks G."/>
            <person name="Poulain J."/>
            <person name="Campsteijn C."/>
            <person name="Adamski M."/>
            <person name="Cross I."/>
            <person name="Yadetie F."/>
            <person name="Muffato M."/>
            <person name="Louis A."/>
            <person name="Butcher S."/>
            <person name="Tsagkogeorga G."/>
            <person name="Konrad A."/>
            <person name="Singh S."/>
            <person name="Jensen M.F."/>
            <person name="Cong E.H."/>
            <person name="Eikeseth-Otteraa H."/>
            <person name="Noel B."/>
            <person name="Anthouard V."/>
            <person name="Porcel B.M."/>
            <person name="Kachouri-Lafond R."/>
            <person name="Nishino A."/>
            <person name="Ugolini M."/>
            <person name="Chourrout P."/>
            <person name="Nishida H."/>
            <person name="Aasland R."/>
            <person name="Huzurbazar S."/>
            <person name="Westhof E."/>
            <person name="Delsuc F."/>
            <person name="Lehrach H."/>
            <person name="Reinhardt R."/>
            <person name="Weissenbach J."/>
            <person name="Roy S.W."/>
            <person name="Artiguenave F."/>
            <person name="Postlethwait J.H."/>
            <person name="Manak J.R."/>
            <person name="Thompson E.M."/>
            <person name="Jaillon O."/>
            <person name="Du Pasquier L."/>
            <person name="Boudinot P."/>
            <person name="Liberles D.A."/>
            <person name="Volff J.N."/>
            <person name="Philippe H."/>
            <person name="Lenhard B."/>
            <person name="Roest Crollius H."/>
            <person name="Wincker P."/>
            <person name="Chourrout D."/>
        </authorList>
    </citation>
    <scope>NUCLEOTIDE SEQUENCE [LARGE SCALE GENOMIC DNA]</scope>
</reference>
<dbReference type="InParanoid" id="E4XMY8"/>
<feature type="domain" description="Talin 1-like rod-segment" evidence="2">
    <location>
        <begin position="817"/>
        <end position="955"/>
    </location>
</feature>
<dbReference type="GO" id="GO:0005178">
    <property type="term" value="F:integrin binding"/>
    <property type="evidence" value="ECO:0007669"/>
    <property type="project" value="TreeGrafter"/>
</dbReference>
<feature type="coiled-coil region" evidence="1">
    <location>
        <begin position="174"/>
        <end position="201"/>
    </location>
</feature>
<gene>
    <name evidence="3" type="ORF">GSOID_T00015538001</name>
</gene>
<accession>E4XMY8</accession>
<dbReference type="Pfam" id="PF21865">
    <property type="entry name" value="TLN1-like_RS"/>
    <property type="match status" value="1"/>
</dbReference>
<dbReference type="GO" id="GO:0098609">
    <property type="term" value="P:cell-cell adhesion"/>
    <property type="evidence" value="ECO:0007669"/>
    <property type="project" value="TreeGrafter"/>
</dbReference>
<dbReference type="AlphaFoldDB" id="E4XMY8"/>
<dbReference type="GO" id="GO:0005737">
    <property type="term" value="C:cytoplasm"/>
    <property type="evidence" value="ECO:0007669"/>
    <property type="project" value="TreeGrafter"/>
</dbReference>